<dbReference type="HAMAP" id="MF_01452">
    <property type="entry name" value="AddB_type1"/>
    <property type="match status" value="1"/>
</dbReference>
<comment type="function">
    <text evidence="14">The heterodimer acts as both an ATP-dependent DNA helicase and an ATP-dependent, dual-direction single-stranded exonuclease. Recognizes the chi site generating a DNA molecule suitable for the initiation of homologous recombination. The AddB subunit has 5' -&gt; 3' nuclease activity but not helicase activity.</text>
</comment>
<feature type="binding site" evidence="14">
    <location>
        <position position="802"/>
    </location>
    <ligand>
        <name>[4Fe-4S] cluster</name>
        <dbReference type="ChEBI" id="CHEBI:49883"/>
    </ligand>
</feature>
<dbReference type="Pfam" id="PF21445">
    <property type="entry name" value="ADDB_N"/>
    <property type="match status" value="1"/>
</dbReference>
<keyword evidence="17" id="KW-1185">Reference proteome</keyword>
<keyword evidence="11 14" id="KW-0411">Iron-sulfur</keyword>
<dbReference type="GO" id="GO:0000724">
    <property type="term" value="P:double-strand break repair via homologous recombination"/>
    <property type="evidence" value="ECO:0007669"/>
    <property type="project" value="UniProtKB-UniRule"/>
</dbReference>
<evidence type="ECO:0000256" key="6">
    <source>
        <dbReference type="ARBA" id="ARBA00022801"/>
    </source>
</evidence>
<keyword evidence="3 14" id="KW-0479">Metal-binding</keyword>
<organism evidence="16 17">
    <name type="scientific">Alteribacillus persepolensis</name>
    <dbReference type="NCBI Taxonomy" id="568899"/>
    <lineage>
        <taxon>Bacteria</taxon>
        <taxon>Bacillati</taxon>
        <taxon>Bacillota</taxon>
        <taxon>Bacilli</taxon>
        <taxon>Bacillales</taxon>
        <taxon>Bacillaceae</taxon>
        <taxon>Alteribacillus</taxon>
    </lineage>
</organism>
<dbReference type="InterPro" id="IPR011604">
    <property type="entry name" value="PDDEXK-like_dom_sf"/>
</dbReference>
<feature type="domain" description="UvrD-like helicase C-terminal" evidence="15">
    <location>
        <begin position="282"/>
        <end position="537"/>
    </location>
</feature>
<keyword evidence="2 14" id="KW-0540">Nuclease</keyword>
<dbReference type="GO" id="GO:0008409">
    <property type="term" value="F:5'-3' exonuclease activity"/>
    <property type="evidence" value="ECO:0007669"/>
    <property type="project" value="UniProtKB-UniRule"/>
</dbReference>
<evidence type="ECO:0000256" key="1">
    <source>
        <dbReference type="ARBA" id="ARBA00022485"/>
    </source>
</evidence>
<dbReference type="EMBL" id="FNDK01000001">
    <property type="protein sequence ID" value="SDH04889.1"/>
    <property type="molecule type" value="Genomic_DNA"/>
</dbReference>
<dbReference type="Pfam" id="PF12705">
    <property type="entry name" value="PDDEXK_1"/>
    <property type="match status" value="1"/>
</dbReference>
<dbReference type="NCBIfam" id="TIGR02773">
    <property type="entry name" value="addB_Gpos"/>
    <property type="match status" value="1"/>
</dbReference>
<evidence type="ECO:0000256" key="14">
    <source>
        <dbReference type="HAMAP-Rule" id="MF_01452"/>
    </source>
</evidence>
<comment type="cofactor">
    <cofactor evidence="14">
        <name>[4Fe-4S] cluster</name>
        <dbReference type="ChEBI" id="CHEBI:49883"/>
    </cofactor>
    <text evidence="14">Binds 1 [4Fe-4S] cluster.</text>
</comment>
<dbReference type="PANTHER" id="PTHR30591">
    <property type="entry name" value="RECBCD ENZYME SUBUNIT RECC"/>
    <property type="match status" value="1"/>
</dbReference>
<dbReference type="STRING" id="568899.SAMN05192534_101441"/>
<evidence type="ECO:0000313" key="16">
    <source>
        <dbReference type="EMBL" id="SDH04889.1"/>
    </source>
</evidence>
<keyword evidence="4 14" id="KW-0547">Nucleotide-binding</keyword>
<accession>A0A1G7Z8F9</accession>
<dbReference type="Proteomes" id="UP000199163">
    <property type="component" value="Unassembled WGS sequence"/>
</dbReference>
<gene>
    <name evidence="14" type="primary">addB</name>
    <name evidence="16" type="ORF">SAMN05192534_101441</name>
</gene>
<evidence type="ECO:0000256" key="8">
    <source>
        <dbReference type="ARBA" id="ARBA00022839"/>
    </source>
</evidence>
<evidence type="ECO:0000256" key="9">
    <source>
        <dbReference type="ARBA" id="ARBA00022840"/>
    </source>
</evidence>
<dbReference type="GO" id="GO:0005524">
    <property type="term" value="F:ATP binding"/>
    <property type="evidence" value="ECO:0007669"/>
    <property type="project" value="UniProtKB-UniRule"/>
</dbReference>
<dbReference type="GO" id="GO:0051539">
    <property type="term" value="F:4 iron, 4 sulfur cluster binding"/>
    <property type="evidence" value="ECO:0007669"/>
    <property type="project" value="UniProtKB-KW"/>
</dbReference>
<dbReference type="InterPro" id="IPR038726">
    <property type="entry name" value="PDDEXK_AddAB-type"/>
</dbReference>
<dbReference type="PANTHER" id="PTHR30591:SF1">
    <property type="entry name" value="RECBCD ENZYME SUBUNIT RECC"/>
    <property type="match status" value="1"/>
</dbReference>
<protein>
    <recommendedName>
        <fullName evidence="14">ATP-dependent helicase/deoxyribonuclease subunit B</fullName>
        <ecNumber evidence="14">3.1.-.-</ecNumber>
    </recommendedName>
    <alternativeName>
        <fullName evidence="14">ATP-dependent helicase/nuclease subunit AddB</fullName>
    </alternativeName>
</protein>
<evidence type="ECO:0000313" key="17">
    <source>
        <dbReference type="Proteomes" id="UP000199163"/>
    </source>
</evidence>
<keyword evidence="10 14" id="KW-0408">Iron</keyword>
<feature type="binding site" evidence="14">
    <location>
        <position position="1125"/>
    </location>
    <ligand>
        <name>[4Fe-4S] cluster</name>
        <dbReference type="ChEBI" id="CHEBI:49883"/>
    </ligand>
</feature>
<comment type="miscellaneous">
    <text evidence="14">Despite having conserved helicase domains, this subunit does not have helicase activity.</text>
</comment>
<evidence type="ECO:0000259" key="15">
    <source>
        <dbReference type="PROSITE" id="PS51217"/>
    </source>
</evidence>
<evidence type="ECO:0000256" key="5">
    <source>
        <dbReference type="ARBA" id="ARBA00022763"/>
    </source>
</evidence>
<dbReference type="SUPFAM" id="SSF52540">
    <property type="entry name" value="P-loop containing nucleoside triphosphate hydrolases"/>
    <property type="match status" value="1"/>
</dbReference>
<dbReference type="InterPro" id="IPR027417">
    <property type="entry name" value="P-loop_NTPase"/>
</dbReference>
<keyword evidence="12 14" id="KW-0238">DNA-binding</keyword>
<evidence type="ECO:0000256" key="3">
    <source>
        <dbReference type="ARBA" id="ARBA00022723"/>
    </source>
</evidence>
<keyword evidence="1 14" id="KW-0004">4Fe-4S</keyword>
<evidence type="ECO:0000256" key="10">
    <source>
        <dbReference type="ARBA" id="ARBA00023004"/>
    </source>
</evidence>
<dbReference type="PROSITE" id="PS51217">
    <property type="entry name" value="UVRD_HELICASE_CTER"/>
    <property type="match status" value="1"/>
</dbReference>
<dbReference type="OrthoDB" id="9758506at2"/>
<comment type="subunit">
    <text evidence="14">Heterodimer of AddA and AddB.</text>
</comment>
<keyword evidence="13 14" id="KW-0234">DNA repair</keyword>
<dbReference type="InterPro" id="IPR049035">
    <property type="entry name" value="ADDB_N"/>
</dbReference>
<feature type="binding site" evidence="14">
    <location>
        <position position="1131"/>
    </location>
    <ligand>
        <name>[4Fe-4S] cluster</name>
        <dbReference type="ChEBI" id="CHEBI:49883"/>
    </ligand>
</feature>
<evidence type="ECO:0000256" key="7">
    <source>
        <dbReference type="ARBA" id="ARBA00022806"/>
    </source>
</evidence>
<dbReference type="Gene3D" id="3.90.320.10">
    <property type="match status" value="1"/>
</dbReference>
<dbReference type="InterPro" id="IPR014017">
    <property type="entry name" value="DNA_helicase_UvrD-like_C"/>
</dbReference>
<dbReference type="GO" id="GO:0004386">
    <property type="term" value="F:helicase activity"/>
    <property type="evidence" value="ECO:0007669"/>
    <property type="project" value="UniProtKB-KW"/>
</dbReference>
<evidence type="ECO:0000256" key="4">
    <source>
        <dbReference type="ARBA" id="ARBA00022741"/>
    </source>
</evidence>
<keyword evidence="6 14" id="KW-0378">Hydrolase</keyword>
<dbReference type="Gene3D" id="6.10.140.1030">
    <property type="match status" value="1"/>
</dbReference>
<keyword evidence="9 14" id="KW-0067">ATP-binding</keyword>
<comment type="cofactor">
    <cofactor evidence="14">
        <name>Mg(2+)</name>
        <dbReference type="ChEBI" id="CHEBI:18420"/>
    </cofactor>
</comment>
<evidence type="ECO:0000256" key="12">
    <source>
        <dbReference type="ARBA" id="ARBA00023125"/>
    </source>
</evidence>
<keyword evidence="8 14" id="KW-0269">Exonuclease</keyword>
<evidence type="ECO:0000256" key="11">
    <source>
        <dbReference type="ARBA" id="ARBA00023014"/>
    </source>
</evidence>
<keyword evidence="7 14" id="KW-0347">Helicase</keyword>
<proteinExistence type="inferred from homology"/>
<sequence>MGAVFYIGRTGTGKTYTIREEIKDTLLQAPADGKAVIYLVPDQMTFQAEYDLLERTQSGMTRGHVLSFSRMAWRVLKETGGITKTYLQQTGMQMVVRKVVEEQKNRLRLYKQAVDKNGFIEQMEQLLTEFKQQVISIEALEQKYTEISTQETAAPQGQVFIDKLHDIVHIWKGVEELLGDRYAGTEDYLRLLAEKVELSSFLEGAEIYVDGFHSFTPQELHVIGELLKHAKHMTFALTLDRPYDEEPPHMLDLFQQTGTSYQKLHALCEAAGCESTETILFRDSKKYASQNLMHLEQHFEKRPVKTADPDNSISISAAVNKRTEVESVAREVRRLVESNSCRYKDIAILGRNIEDYTEMLETIFADYDIPLFNDQKRPMLNHPVIECIRSCLETITEHWRYEPLFRALKTDMFFSIEEDWEEAREQIDELENYVLAYGIKEKHWKQSQPWTYSKRTVADKTEVQGEKEKAFERRIQTLRDTYSSALLQFEKRMKKKKTIKEYAAELFQFLEELYIPQKIEKLRNKAVEIGDIEKAREHEQVWGAVVDLLEQVVEMAGDDEVSLSSFYKIVETGLESMNFRIVPPAIDQVTAADMERSRLANIKMVFVIGANEGTLPASLDEDGMIDDEERHWFQKQGLELAEDSSQKLLNEQFLIYRVFSLAEEKLWVSYPLADEEGKSLQPSVVIQQLKETFPDLEEKLLFNDPHEYTASGQMHFIGAHRKTLSFLTSQLQHWKKGYPISSVWWDVYNHYVQQDRSAAIPSVLESLFYTNQPVKLSAKTSKALYGRTLKASVSRVEQYEACAFAQFASYGLRLKEREVYKLEAPDIGQLFHAALKEMTEIIRKNHKDWSGLSAEECRKLAKQSVQSLGPRIQREILLSSDRYKYLQKKLEDTVAKASDILRQQAAVSGFSPYGVEVGFGPNEELPPLRFSLPQGVDMEVAGRIDRVDTASGSDGVYVRIIDYKSSSKDIHLSDVYYGLALQMLVYLDVVLSFSQEWLDKQAAPAGMLYFHVHNPFIQAKAHLSDTDIEQELLKRFKMKGLLLADEQAVRLMDQNLTSGHSQVVPAAIKKDGTFYNSSSVLQTDHFQALRKFIRRKLQDIGQRIIQGQTDIYPYKSQQMTACTFCAFKPVCQFDTSFAANDYRLLSESKEKMETQMFAKEAEKEQSE</sequence>
<dbReference type="EC" id="3.1.-.-" evidence="14"/>
<dbReference type="Gene3D" id="3.40.50.300">
    <property type="entry name" value="P-loop containing nucleotide triphosphate hydrolases"/>
    <property type="match status" value="3"/>
</dbReference>
<reference evidence="16 17" key="1">
    <citation type="submission" date="2016-10" db="EMBL/GenBank/DDBJ databases">
        <authorList>
            <person name="de Groot N.N."/>
        </authorList>
    </citation>
    <scope>NUCLEOTIDE SEQUENCE [LARGE SCALE GENOMIC DNA]</scope>
    <source>
        <strain evidence="16 17">DSM 21632</strain>
    </source>
</reference>
<feature type="binding site" evidence="14">
    <location>
        <position position="1122"/>
    </location>
    <ligand>
        <name>[4Fe-4S] cluster</name>
        <dbReference type="ChEBI" id="CHEBI:49883"/>
    </ligand>
</feature>
<dbReference type="GO" id="GO:0046872">
    <property type="term" value="F:metal ion binding"/>
    <property type="evidence" value="ECO:0007669"/>
    <property type="project" value="UniProtKB-KW"/>
</dbReference>
<dbReference type="InterPro" id="IPR014140">
    <property type="entry name" value="DNA_helicase_suAddB"/>
</dbReference>
<dbReference type="AlphaFoldDB" id="A0A1G7Z8F9"/>
<evidence type="ECO:0000256" key="13">
    <source>
        <dbReference type="ARBA" id="ARBA00023204"/>
    </source>
</evidence>
<name>A0A1G7Z8F9_9BACI</name>
<dbReference type="RefSeq" id="WP_091270751.1">
    <property type="nucleotide sequence ID" value="NZ_FNDK01000001.1"/>
</dbReference>
<evidence type="ECO:0000256" key="2">
    <source>
        <dbReference type="ARBA" id="ARBA00022722"/>
    </source>
</evidence>
<comment type="similarity">
    <text evidence="14">Belongs to the helicase family. AddB/RexB type 1 subfamily.</text>
</comment>
<keyword evidence="5 14" id="KW-0227">DNA damage</keyword>
<dbReference type="GO" id="GO:0003690">
    <property type="term" value="F:double-stranded DNA binding"/>
    <property type="evidence" value="ECO:0007669"/>
    <property type="project" value="UniProtKB-UniRule"/>
</dbReference>